<evidence type="ECO:0000256" key="1">
    <source>
        <dbReference type="SAM" id="MobiDB-lite"/>
    </source>
</evidence>
<evidence type="ECO:0000313" key="2">
    <source>
        <dbReference type="EMBL" id="GJS91644.1"/>
    </source>
</evidence>
<organism evidence="2 3">
    <name type="scientific">Tanacetum coccineum</name>
    <dbReference type="NCBI Taxonomy" id="301880"/>
    <lineage>
        <taxon>Eukaryota</taxon>
        <taxon>Viridiplantae</taxon>
        <taxon>Streptophyta</taxon>
        <taxon>Embryophyta</taxon>
        <taxon>Tracheophyta</taxon>
        <taxon>Spermatophyta</taxon>
        <taxon>Magnoliopsida</taxon>
        <taxon>eudicotyledons</taxon>
        <taxon>Gunneridae</taxon>
        <taxon>Pentapetalae</taxon>
        <taxon>asterids</taxon>
        <taxon>campanulids</taxon>
        <taxon>Asterales</taxon>
        <taxon>Asteraceae</taxon>
        <taxon>Asteroideae</taxon>
        <taxon>Anthemideae</taxon>
        <taxon>Anthemidinae</taxon>
        <taxon>Tanacetum</taxon>
    </lineage>
</organism>
<feature type="compositionally biased region" description="Low complexity" evidence="1">
    <location>
        <begin position="161"/>
        <end position="174"/>
    </location>
</feature>
<feature type="region of interest" description="Disordered" evidence="1">
    <location>
        <begin position="151"/>
        <end position="174"/>
    </location>
</feature>
<accession>A0ABQ4ZN31</accession>
<protein>
    <recommendedName>
        <fullName evidence="4">Pentatricopeptide repeat-containing protein</fullName>
    </recommendedName>
</protein>
<dbReference type="EMBL" id="BQNB010011522">
    <property type="protein sequence ID" value="GJS91644.1"/>
    <property type="molecule type" value="Genomic_DNA"/>
</dbReference>
<keyword evidence="3" id="KW-1185">Reference proteome</keyword>
<gene>
    <name evidence="2" type="ORF">Tco_0774280</name>
</gene>
<evidence type="ECO:0008006" key="4">
    <source>
        <dbReference type="Google" id="ProtNLM"/>
    </source>
</evidence>
<name>A0ABQ4ZN31_9ASTR</name>
<evidence type="ECO:0000313" key="3">
    <source>
        <dbReference type="Proteomes" id="UP001151760"/>
    </source>
</evidence>
<dbReference type="Proteomes" id="UP001151760">
    <property type="component" value="Unassembled WGS sequence"/>
</dbReference>
<reference evidence="2" key="1">
    <citation type="journal article" date="2022" name="Int. J. Mol. Sci.">
        <title>Draft Genome of Tanacetum Coccineum: Genomic Comparison of Closely Related Tanacetum-Family Plants.</title>
        <authorList>
            <person name="Yamashiro T."/>
            <person name="Shiraishi A."/>
            <person name="Nakayama K."/>
            <person name="Satake H."/>
        </authorList>
    </citation>
    <scope>NUCLEOTIDE SEQUENCE</scope>
</reference>
<reference evidence="2" key="2">
    <citation type="submission" date="2022-01" db="EMBL/GenBank/DDBJ databases">
        <authorList>
            <person name="Yamashiro T."/>
            <person name="Shiraishi A."/>
            <person name="Satake H."/>
            <person name="Nakayama K."/>
        </authorList>
    </citation>
    <scope>NUCLEOTIDE SEQUENCE</scope>
</reference>
<comment type="caution">
    <text evidence="2">The sequence shown here is derived from an EMBL/GenBank/DDBJ whole genome shotgun (WGS) entry which is preliminary data.</text>
</comment>
<sequence>MDHRSFHLSCYRILSAVTDEVGGIGSVSDIFYEFRKIRLIKTVFKVDFKKWETILSENVISLTRNKDHPNVFLSYMLYCLTIRKQFNLAYYIAKRMESVTRSDVMALPYGMLLTRLFKHVLTSHPYAITDLHDLVDHIMIPLSETRVFRIMPDGKRPHPQTPTESSESQSPTQN</sequence>
<proteinExistence type="predicted"/>